<evidence type="ECO:0000256" key="6">
    <source>
        <dbReference type="ARBA" id="ARBA00023239"/>
    </source>
</evidence>
<dbReference type="InterPro" id="IPR009010">
    <property type="entry name" value="Asp_de-COase-like_dom_sf"/>
</dbReference>
<evidence type="ECO:0000256" key="7">
    <source>
        <dbReference type="ARBA" id="ARBA00023270"/>
    </source>
</evidence>
<keyword evidence="1 9" id="KW-0963">Cytoplasm</keyword>
<accession>A0ABZ2CE58</accession>
<keyword evidence="11" id="KW-1185">Reference proteome</keyword>
<dbReference type="NCBIfam" id="TIGR00223">
    <property type="entry name" value="panD"/>
    <property type="match status" value="1"/>
</dbReference>
<comment type="catalytic activity">
    <reaction evidence="9">
        <text>L-aspartate + H(+) = beta-alanine + CO2</text>
        <dbReference type="Rhea" id="RHEA:19497"/>
        <dbReference type="ChEBI" id="CHEBI:15378"/>
        <dbReference type="ChEBI" id="CHEBI:16526"/>
        <dbReference type="ChEBI" id="CHEBI:29991"/>
        <dbReference type="ChEBI" id="CHEBI:57966"/>
        <dbReference type="EC" id="4.1.1.11"/>
    </reaction>
</comment>
<dbReference type="Proteomes" id="UP001357223">
    <property type="component" value="Chromosome"/>
</dbReference>
<keyword evidence="6 9" id="KW-0456">Lyase</keyword>
<organism evidence="10 11">
    <name type="scientific">Niallia oryzisoli</name>
    <dbReference type="NCBI Taxonomy" id="1737571"/>
    <lineage>
        <taxon>Bacteria</taxon>
        <taxon>Bacillati</taxon>
        <taxon>Bacillota</taxon>
        <taxon>Bacilli</taxon>
        <taxon>Bacillales</taxon>
        <taxon>Bacillaceae</taxon>
        <taxon>Niallia</taxon>
    </lineage>
</organism>
<gene>
    <name evidence="9" type="primary">panD</name>
    <name evidence="10" type="ORF">R4Z09_03310</name>
</gene>
<comment type="function">
    <text evidence="9">Catalyzes the pyruvoyl-dependent decarboxylation of aspartate to produce beta-alanine.</text>
</comment>
<keyword evidence="5 9" id="KW-0865">Zymogen</keyword>
<name>A0ABZ2CE58_9BACI</name>
<feature type="chain" id="PRO_5044925685" description="Aspartate 1-decarboxylase beta chain" evidence="9">
    <location>
        <begin position="1"/>
        <end position="24"/>
    </location>
</feature>
<comment type="subcellular location">
    <subcellularLocation>
        <location evidence="9">Cytoplasm</location>
    </subcellularLocation>
</comment>
<sequence length="129" mass="14604">MKRYMCKGKIHRATVTEADLNYPGSITIDKELMKVTNLLPYEMVQITNLRNAARWKTYAIPGKSHSGIICLNGPPAHLFTKGDIVIILSTGIFEEEELANLKTVVAYVDDQNKITKIVENPLMEPWENE</sequence>
<comment type="PTM">
    <text evidence="9">Is synthesized initially as an inactive proenzyme, which is activated by self-cleavage at a specific serine bond to produce a beta-subunit with a hydroxyl group at its C-terminus and an alpha-subunit with a pyruvoyl group at its N-terminus.</text>
</comment>
<comment type="subunit">
    <text evidence="9">Heterooctamer of four alpha and four beta subunits.</text>
</comment>
<evidence type="ECO:0000313" key="11">
    <source>
        <dbReference type="Proteomes" id="UP001357223"/>
    </source>
</evidence>
<keyword evidence="3 9" id="KW-0210">Decarboxylase</keyword>
<dbReference type="PANTHER" id="PTHR21012">
    <property type="entry name" value="ASPARTATE 1-DECARBOXYLASE"/>
    <property type="match status" value="1"/>
</dbReference>
<evidence type="ECO:0000256" key="5">
    <source>
        <dbReference type="ARBA" id="ARBA00023145"/>
    </source>
</evidence>
<keyword evidence="7 9" id="KW-0704">Schiff base</keyword>
<evidence type="ECO:0000256" key="2">
    <source>
        <dbReference type="ARBA" id="ARBA00022655"/>
    </source>
</evidence>
<evidence type="ECO:0000256" key="3">
    <source>
        <dbReference type="ARBA" id="ARBA00022793"/>
    </source>
</evidence>
<dbReference type="GO" id="GO:0004068">
    <property type="term" value="F:aspartate 1-decarboxylase activity"/>
    <property type="evidence" value="ECO:0007669"/>
    <property type="project" value="UniProtKB-EC"/>
</dbReference>
<comment type="pathway">
    <text evidence="9">Cofactor biosynthesis; (R)-pantothenate biosynthesis; beta-alanine from L-aspartate: step 1/1.</text>
</comment>
<dbReference type="HAMAP" id="MF_00446">
    <property type="entry name" value="PanD"/>
    <property type="match status" value="1"/>
</dbReference>
<dbReference type="RefSeq" id="WP_338450963.1">
    <property type="nucleotide sequence ID" value="NZ_CP137640.1"/>
</dbReference>
<evidence type="ECO:0000256" key="9">
    <source>
        <dbReference type="HAMAP-Rule" id="MF_00446"/>
    </source>
</evidence>
<keyword evidence="8 9" id="KW-0670">Pyruvate</keyword>
<dbReference type="SUPFAM" id="SSF50692">
    <property type="entry name" value="ADC-like"/>
    <property type="match status" value="1"/>
</dbReference>
<feature type="chain" id="PRO_5044925684" description="Aspartate 1-decarboxylase alpha chain" evidence="9">
    <location>
        <begin position="25"/>
        <end position="129"/>
    </location>
</feature>
<feature type="modified residue" description="Pyruvic acid (Ser)" evidence="9">
    <location>
        <position position="25"/>
    </location>
</feature>
<evidence type="ECO:0000313" key="10">
    <source>
        <dbReference type="EMBL" id="WVX82059.1"/>
    </source>
</evidence>
<comment type="caution">
    <text evidence="9">Lacks conserved residue(s) required for the propagation of feature annotation.</text>
</comment>
<feature type="active site" description="Schiff-base intermediate with substrate; via pyruvic acid" evidence="9">
    <location>
        <position position="25"/>
    </location>
</feature>
<reference evidence="10 11" key="1">
    <citation type="submission" date="2023-10" db="EMBL/GenBank/DDBJ databases">
        <title>Niallia locisalis sp.nov. isolated from a salt pond sample.</title>
        <authorList>
            <person name="Li X.-J."/>
            <person name="Dong L."/>
        </authorList>
    </citation>
    <scope>NUCLEOTIDE SEQUENCE [LARGE SCALE GENOMIC DNA]</scope>
    <source>
        <strain evidence="10 11">DSM 29761</strain>
    </source>
</reference>
<dbReference type="Pfam" id="PF02261">
    <property type="entry name" value="Asp_decarbox"/>
    <property type="match status" value="1"/>
</dbReference>
<evidence type="ECO:0000256" key="4">
    <source>
        <dbReference type="ARBA" id="ARBA00022813"/>
    </source>
</evidence>
<feature type="active site" description="Proton donor" evidence="9">
    <location>
        <position position="58"/>
    </location>
</feature>
<dbReference type="PIRSF" id="PIRSF006246">
    <property type="entry name" value="Asp_decarbox"/>
    <property type="match status" value="1"/>
</dbReference>
<keyword evidence="2 9" id="KW-0566">Pantothenate biosynthesis</keyword>
<dbReference type="CDD" id="cd06919">
    <property type="entry name" value="Asp_decarbox"/>
    <property type="match status" value="1"/>
</dbReference>
<dbReference type="EC" id="4.1.1.11" evidence="9"/>
<evidence type="ECO:0000256" key="1">
    <source>
        <dbReference type="ARBA" id="ARBA00022490"/>
    </source>
</evidence>
<evidence type="ECO:0000256" key="8">
    <source>
        <dbReference type="ARBA" id="ARBA00023317"/>
    </source>
</evidence>
<dbReference type="PANTHER" id="PTHR21012:SF0">
    <property type="entry name" value="ASPARTATE 1-DECARBOXYLASE"/>
    <property type="match status" value="1"/>
</dbReference>
<dbReference type="EMBL" id="CP137640">
    <property type="protein sequence ID" value="WVX82059.1"/>
    <property type="molecule type" value="Genomic_DNA"/>
</dbReference>
<dbReference type="Gene3D" id="2.40.40.20">
    <property type="match status" value="1"/>
</dbReference>
<dbReference type="InterPro" id="IPR003190">
    <property type="entry name" value="Asp_decarbox"/>
</dbReference>
<comment type="similarity">
    <text evidence="9">Belongs to the PanD family.</text>
</comment>
<comment type="cofactor">
    <cofactor evidence="9">
        <name>pyruvate</name>
        <dbReference type="ChEBI" id="CHEBI:15361"/>
    </cofactor>
    <text evidence="9">Binds 1 pyruvoyl group covalently per subunit.</text>
</comment>
<proteinExistence type="inferred from homology"/>
<keyword evidence="4 9" id="KW-0068">Autocatalytic cleavage</keyword>
<protein>
    <recommendedName>
        <fullName evidence="9">Aspartate 1-decarboxylase</fullName>
        <ecNumber evidence="9">4.1.1.11</ecNumber>
    </recommendedName>
    <alternativeName>
        <fullName evidence="9">Aspartate alpha-decarboxylase</fullName>
    </alternativeName>
    <component>
        <recommendedName>
            <fullName evidence="9">Aspartate 1-decarboxylase beta chain</fullName>
        </recommendedName>
    </component>
    <component>
        <recommendedName>
            <fullName evidence="9">Aspartate 1-decarboxylase alpha chain</fullName>
        </recommendedName>
    </component>
</protein>
<feature type="binding site" evidence="9">
    <location>
        <position position="57"/>
    </location>
    <ligand>
        <name>substrate</name>
    </ligand>
</feature>